<dbReference type="STRING" id="1032488.HMPREF9371_0456"/>
<evidence type="ECO:0000313" key="7">
    <source>
        <dbReference type="Proteomes" id="UP000003019"/>
    </source>
</evidence>
<dbReference type="SUPFAM" id="SSF53850">
    <property type="entry name" value="Periplasmic binding protein-like II"/>
    <property type="match status" value="1"/>
</dbReference>
<dbReference type="InterPro" id="IPR058163">
    <property type="entry name" value="LysR-type_TF_proteobact-type"/>
</dbReference>
<dbReference type="AlphaFoldDB" id="G4CFN6"/>
<accession>G4CFN6</accession>
<evidence type="ECO:0000256" key="1">
    <source>
        <dbReference type="ARBA" id="ARBA00009437"/>
    </source>
</evidence>
<dbReference type="PANTHER" id="PTHR30537:SF26">
    <property type="entry name" value="GLYCINE CLEAVAGE SYSTEM TRANSCRIPTIONAL ACTIVATOR"/>
    <property type="match status" value="1"/>
</dbReference>
<dbReference type="Pfam" id="PF03466">
    <property type="entry name" value="LysR_substrate"/>
    <property type="match status" value="1"/>
</dbReference>
<gene>
    <name evidence="6" type="primary">gcvA</name>
    <name evidence="6" type="ORF">HMPREF9371_0456</name>
</gene>
<evidence type="ECO:0000313" key="6">
    <source>
        <dbReference type="EMBL" id="EGY53347.1"/>
    </source>
</evidence>
<dbReference type="SUPFAM" id="SSF46785">
    <property type="entry name" value="Winged helix' DNA-binding domain"/>
    <property type="match status" value="1"/>
</dbReference>
<evidence type="ECO:0000256" key="2">
    <source>
        <dbReference type="ARBA" id="ARBA00023015"/>
    </source>
</evidence>
<dbReference type="GO" id="GO:0006351">
    <property type="term" value="P:DNA-templated transcription"/>
    <property type="evidence" value="ECO:0007669"/>
    <property type="project" value="TreeGrafter"/>
</dbReference>
<proteinExistence type="inferred from homology"/>
<evidence type="ECO:0000256" key="3">
    <source>
        <dbReference type="ARBA" id="ARBA00023125"/>
    </source>
</evidence>
<feature type="domain" description="HTH lysR-type" evidence="5">
    <location>
        <begin position="3"/>
        <end position="60"/>
    </location>
</feature>
<comment type="similarity">
    <text evidence="1">Belongs to the LysR transcriptional regulatory family.</text>
</comment>
<keyword evidence="3" id="KW-0238">DNA-binding</keyword>
<dbReference type="GO" id="GO:0003700">
    <property type="term" value="F:DNA-binding transcription factor activity"/>
    <property type="evidence" value="ECO:0007669"/>
    <property type="project" value="InterPro"/>
</dbReference>
<sequence length="305" mass="34050">MNLPLKAIQYFDATARFGSYSQAAKFLCVSHGAVLAQVQKLEAYLGVKLFVRHKGRIVLSEAGLHLSRATAPAFQMIGAAVQELKAVKRQTLVLSTIPSLAAHFLLPNIHEFHAVCPEVDLELHYCINGQYHPGSHFVLDYHDKGLPESPDTYLLFSGASVPVCGNGLKQARERGDWVFEDGMLLHDSDKNYWQQWFTHNRPHQAVDCGKGAVYSDFNLLHTAVLCNNGIALCPYVLLYEDLNQGRLHLLSVEKGNTERCYRLTVGEKSGGEAQDQMKEWLLNLAAARRNAAEDYLDSFRSSMCV</sequence>
<dbReference type="InterPro" id="IPR036388">
    <property type="entry name" value="WH-like_DNA-bd_sf"/>
</dbReference>
<keyword evidence="2" id="KW-0805">Transcription regulation</keyword>
<dbReference type="Proteomes" id="UP000003019">
    <property type="component" value="Unassembled WGS sequence"/>
</dbReference>
<dbReference type="EMBL" id="AGAY01000017">
    <property type="protein sequence ID" value="EGY53347.1"/>
    <property type="molecule type" value="Genomic_DNA"/>
</dbReference>
<reference evidence="6 7" key="1">
    <citation type="submission" date="2011-05" db="EMBL/GenBank/DDBJ databases">
        <authorList>
            <person name="Muzny D."/>
            <person name="Qin X."/>
            <person name="Deng J."/>
            <person name="Jiang H."/>
            <person name="Liu Y."/>
            <person name="Qu J."/>
            <person name="Song X.-Z."/>
            <person name="Zhang L."/>
            <person name="Thornton R."/>
            <person name="Coyle M."/>
            <person name="Francisco L."/>
            <person name="Jackson L."/>
            <person name="Javaid M."/>
            <person name="Korchina V."/>
            <person name="Kovar C."/>
            <person name="Mata R."/>
            <person name="Mathew T."/>
            <person name="Ngo R."/>
            <person name="Nguyen L."/>
            <person name="Nguyen N."/>
            <person name="Okwuonu G."/>
            <person name="Ongeri F."/>
            <person name="Pham C."/>
            <person name="Simmons D."/>
            <person name="Wilczek-Boney K."/>
            <person name="Hale W."/>
            <person name="Jakkamsetti A."/>
            <person name="Pham P."/>
            <person name="Ruth R."/>
            <person name="San Lucas F."/>
            <person name="Warren J."/>
            <person name="Zhang J."/>
            <person name="Zhao Z."/>
            <person name="Zhou C."/>
            <person name="Zhu D."/>
            <person name="Lee S."/>
            <person name="Bess C."/>
            <person name="Blankenburg K."/>
            <person name="Forbes L."/>
            <person name="Fu Q."/>
            <person name="Gubbala S."/>
            <person name="Hirani K."/>
            <person name="Jayaseelan J.C."/>
            <person name="Lara F."/>
            <person name="Munidasa M."/>
            <person name="Palculict T."/>
            <person name="Patil S."/>
            <person name="Pu L.-L."/>
            <person name="Saada N."/>
            <person name="Tang L."/>
            <person name="Weissenberger G."/>
            <person name="Zhu Y."/>
            <person name="Hemphill L."/>
            <person name="Shang Y."/>
            <person name="Youmans B."/>
            <person name="Ayvaz T."/>
            <person name="Ross M."/>
            <person name="Santibanez J."/>
            <person name="Aqrawi P."/>
            <person name="Gross S."/>
            <person name="Joshi V."/>
            <person name="Fowler G."/>
            <person name="Nazareth L."/>
            <person name="Reid J."/>
            <person name="Worley K."/>
            <person name="Petrosino J."/>
            <person name="Highlander S."/>
            <person name="Gibbs R."/>
        </authorList>
    </citation>
    <scope>NUCLEOTIDE SEQUENCE [LARGE SCALE GENOMIC DNA]</scope>
    <source>
        <strain evidence="6 7">871</strain>
    </source>
</reference>
<name>G4CFN6_9NEIS</name>
<dbReference type="PROSITE" id="PS50931">
    <property type="entry name" value="HTH_LYSR"/>
    <property type="match status" value="1"/>
</dbReference>
<dbReference type="GO" id="GO:0043565">
    <property type="term" value="F:sequence-specific DNA binding"/>
    <property type="evidence" value="ECO:0007669"/>
    <property type="project" value="TreeGrafter"/>
</dbReference>
<dbReference type="Gene3D" id="1.10.10.10">
    <property type="entry name" value="Winged helix-like DNA-binding domain superfamily/Winged helix DNA-binding domain"/>
    <property type="match status" value="1"/>
</dbReference>
<keyword evidence="4" id="KW-0804">Transcription</keyword>
<dbReference type="PATRIC" id="fig|1032488.3.peg.419"/>
<dbReference type="PANTHER" id="PTHR30537">
    <property type="entry name" value="HTH-TYPE TRANSCRIPTIONAL REGULATOR"/>
    <property type="match status" value="1"/>
</dbReference>
<dbReference type="Pfam" id="PF00126">
    <property type="entry name" value="HTH_1"/>
    <property type="match status" value="1"/>
</dbReference>
<organism evidence="6 7">
    <name type="scientific">Neisseria shayeganii 871</name>
    <dbReference type="NCBI Taxonomy" id="1032488"/>
    <lineage>
        <taxon>Bacteria</taxon>
        <taxon>Pseudomonadati</taxon>
        <taxon>Pseudomonadota</taxon>
        <taxon>Betaproteobacteria</taxon>
        <taxon>Neisseriales</taxon>
        <taxon>Neisseriaceae</taxon>
        <taxon>Neisseria</taxon>
    </lineage>
</organism>
<protein>
    <submittedName>
        <fullName evidence="6">LysR family transcriptional regulator</fullName>
    </submittedName>
</protein>
<evidence type="ECO:0000259" key="5">
    <source>
        <dbReference type="PROSITE" id="PS50931"/>
    </source>
</evidence>
<dbReference type="HOGENOM" id="CLU_039613_37_1_4"/>
<keyword evidence="7" id="KW-1185">Reference proteome</keyword>
<dbReference type="InterPro" id="IPR005119">
    <property type="entry name" value="LysR_subst-bd"/>
</dbReference>
<comment type="caution">
    <text evidence="6">The sequence shown here is derived from an EMBL/GenBank/DDBJ whole genome shotgun (WGS) entry which is preliminary data.</text>
</comment>
<dbReference type="Gene3D" id="3.40.190.10">
    <property type="entry name" value="Periplasmic binding protein-like II"/>
    <property type="match status" value="2"/>
</dbReference>
<dbReference type="InterPro" id="IPR000847">
    <property type="entry name" value="LysR_HTH_N"/>
</dbReference>
<dbReference type="InterPro" id="IPR036390">
    <property type="entry name" value="WH_DNA-bd_sf"/>
</dbReference>
<evidence type="ECO:0000256" key="4">
    <source>
        <dbReference type="ARBA" id="ARBA00023163"/>
    </source>
</evidence>